<comment type="caution">
    <text evidence="4">The sequence shown here is derived from an EMBL/GenBank/DDBJ whole genome shotgun (WGS) entry which is preliminary data.</text>
</comment>
<feature type="transmembrane region" description="Helical" evidence="1">
    <location>
        <begin position="343"/>
        <end position="364"/>
    </location>
</feature>
<proteinExistence type="predicted"/>
<keyword evidence="1" id="KW-0812">Transmembrane</keyword>
<feature type="domain" description="HD-GYP" evidence="3">
    <location>
        <begin position="733"/>
        <end position="935"/>
    </location>
</feature>
<gene>
    <name evidence="4" type="ORF">ABE957_01485</name>
</gene>
<protein>
    <submittedName>
        <fullName evidence="4">HD domain-containing phosphohydrolase</fullName>
    </submittedName>
</protein>
<accession>A0ABV1N1S7</accession>
<evidence type="ECO:0000256" key="1">
    <source>
        <dbReference type="SAM" id="Phobius"/>
    </source>
</evidence>
<feature type="domain" description="HAMP" evidence="2">
    <location>
        <begin position="366"/>
        <end position="419"/>
    </location>
</feature>
<dbReference type="InterPro" id="IPR029151">
    <property type="entry name" value="Sensor-like_sf"/>
</dbReference>
<keyword evidence="1" id="KW-0472">Membrane</keyword>
<dbReference type="EMBL" id="JBEGCI010000001">
    <property type="protein sequence ID" value="MEQ6887351.1"/>
    <property type="molecule type" value="Genomic_DNA"/>
</dbReference>
<dbReference type="InterPro" id="IPR003607">
    <property type="entry name" value="HD/PDEase_dom"/>
</dbReference>
<dbReference type="Gene3D" id="3.30.450.20">
    <property type="entry name" value="PAS domain"/>
    <property type="match status" value="2"/>
</dbReference>
<dbReference type="CDD" id="cd00077">
    <property type="entry name" value="HDc"/>
    <property type="match status" value="1"/>
</dbReference>
<dbReference type="SUPFAM" id="SSF103190">
    <property type="entry name" value="Sensory domain-like"/>
    <property type="match status" value="1"/>
</dbReference>
<dbReference type="RefSeq" id="WP_349756885.1">
    <property type="nucleotide sequence ID" value="NZ_JBEGCI010000001.1"/>
</dbReference>
<dbReference type="InterPro" id="IPR037522">
    <property type="entry name" value="HD_GYP_dom"/>
</dbReference>
<dbReference type="PANTHER" id="PTHR45228">
    <property type="entry name" value="CYCLIC DI-GMP PHOSPHODIESTERASE TM_0186-RELATED"/>
    <property type="match status" value="1"/>
</dbReference>
<dbReference type="SUPFAM" id="SSF109604">
    <property type="entry name" value="HD-domain/PDEase-like"/>
    <property type="match status" value="2"/>
</dbReference>
<dbReference type="Pfam" id="PF13487">
    <property type="entry name" value="HD_5"/>
    <property type="match status" value="1"/>
</dbReference>
<evidence type="ECO:0000259" key="2">
    <source>
        <dbReference type="PROSITE" id="PS50885"/>
    </source>
</evidence>
<dbReference type="Gene3D" id="1.10.3210.10">
    <property type="entry name" value="Hypothetical protein af1432"/>
    <property type="match status" value="2"/>
</dbReference>
<dbReference type="PROSITE" id="PS51832">
    <property type="entry name" value="HD_GYP"/>
    <property type="match status" value="1"/>
</dbReference>
<organism evidence="4 5">
    <name type="scientific">Halomonas pelophila</name>
    <dbReference type="NCBI Taxonomy" id="3151122"/>
    <lineage>
        <taxon>Bacteria</taxon>
        <taxon>Pseudomonadati</taxon>
        <taxon>Pseudomonadota</taxon>
        <taxon>Gammaproteobacteria</taxon>
        <taxon>Oceanospirillales</taxon>
        <taxon>Halomonadaceae</taxon>
        <taxon>Halomonas</taxon>
    </lineage>
</organism>
<dbReference type="SUPFAM" id="SSF55781">
    <property type="entry name" value="GAF domain-like"/>
    <property type="match status" value="1"/>
</dbReference>
<evidence type="ECO:0000259" key="3">
    <source>
        <dbReference type="PROSITE" id="PS51832"/>
    </source>
</evidence>
<name>A0ABV1N1S7_9GAMM</name>
<keyword evidence="5" id="KW-1185">Reference proteome</keyword>
<evidence type="ECO:0000313" key="5">
    <source>
        <dbReference type="Proteomes" id="UP001472978"/>
    </source>
</evidence>
<dbReference type="InterPro" id="IPR052020">
    <property type="entry name" value="Cyclic_di-GMP/3'3'-cGAMP_PDE"/>
</dbReference>
<dbReference type="InterPro" id="IPR003660">
    <property type="entry name" value="HAMP_dom"/>
</dbReference>
<dbReference type="SMART" id="SM00471">
    <property type="entry name" value="HDc"/>
    <property type="match status" value="1"/>
</dbReference>
<dbReference type="PROSITE" id="PS50885">
    <property type="entry name" value="HAMP"/>
    <property type="match status" value="1"/>
</dbReference>
<evidence type="ECO:0000313" key="4">
    <source>
        <dbReference type="EMBL" id="MEQ6887351.1"/>
    </source>
</evidence>
<dbReference type="Gene3D" id="6.10.340.10">
    <property type="match status" value="1"/>
</dbReference>
<reference evidence="4 5" key="1">
    <citation type="submission" date="2024-05" db="EMBL/GenBank/DDBJ databases">
        <title>Halomonas sp. CS7 16S ribosomal RNA gene Genome sequencing and assembly.</title>
        <authorList>
            <person name="Yook S."/>
        </authorList>
    </citation>
    <scope>NUCLEOTIDE SEQUENCE [LARGE SCALE GENOMIC DNA]</scope>
    <source>
        <strain evidence="4 5">CS7</strain>
    </source>
</reference>
<dbReference type="Proteomes" id="UP001472978">
    <property type="component" value="Unassembled WGS sequence"/>
</dbReference>
<keyword evidence="1" id="KW-1133">Transmembrane helix</keyword>
<sequence length="957" mass="106629">MPRRPLSLQALTVLAIVALMLTLATVLLWHGARGADRILVSAMQDTSHQLAATTEERSRRLLDPARVMLRLLARDNLGEERRLADRLAALPMLAAALDAHEVASAVYIGYDNGDFLLLRPAARADEARLPDIEGNERARYLVQQAVSREPGGRRVGEWRLYDADLAMLGRGVMPDYDFDPRTRPWYRAAMATEGEHLTEPYAFFTTREIGVTLARRSQNRRAVLGIDASLSDLGDEMAGFKLTPGTRLAAVSNQGRMLAHPDVGTLLVETAEGPRLATLAQLGDPVLARLGDLEGDGQSTRFREADEAWFGMRLPFQAMDDVQAHLLMAVPEDELLAGTRRLLWQRLLVAGGLVLVLLPLGIWVGHRLGRPLRSLADQVRALAEFDFAGYRGTASPIREVQQLSQAVEGMVGSITDFQHMTHTLSSEPQLETMLAGILDDLLRITASQHGAIYLVDEAEASHFARAAEAGSGGGSATLPERLELEAQGLTALRDEFEGRGYLVQPLCNRGGQRQGLLLLALRGDAETDGDRPWRRFVEEISRVAAVAIEMRRLLEGEKRLLDAIVELIAGATDAKSPHTGGHCSRVPQLAEMLLQGVERDRTGPFAAETVDEDRRAAFHLAAWLHDCGKLTTPDEVMEKATKLETRYNRLHEIRTRFEVLWRDADIAYWQGRAEGGEPSRLDDARERRRDELQAAFRLVAEINVGGEQLDEARARRLEEIAAWRWWRHFDDRLGVSQEEAGRLAREPGLELPVAEPLLADRPRHRIDWVVKPPPVAPEDPDNRWRFDMRPPEVAGHQGELYNLRVARGTLNDVERFRIQEHIVQTIIMLESLPWPAHLRRVPAIAGNHHERMDGQGYPRRLVLAEASLEERIMAVADVFEALTAADRPYKSGMALSQALSILANMAREGHLDPEVFQLLLDSGVWHDYAQRFLKPAQIDRVDIAALKVQAGLASPIS</sequence>
<dbReference type="PANTHER" id="PTHR45228:SF5">
    <property type="entry name" value="CYCLIC DI-GMP PHOSPHODIESTERASE VC_1348-RELATED"/>
    <property type="match status" value="1"/>
</dbReference>